<comment type="similarity">
    <text evidence="2">Belongs to the FGGY kinase family.</text>
</comment>
<dbReference type="NCBIfam" id="TIGR01311">
    <property type="entry name" value="glycerol_kin"/>
    <property type="match status" value="1"/>
</dbReference>
<evidence type="ECO:0000256" key="1">
    <source>
        <dbReference type="ARBA" id="ARBA00005190"/>
    </source>
</evidence>
<protein>
    <recommendedName>
        <fullName evidence="3">glycerol kinase</fullName>
        <ecNumber evidence="3">2.7.1.30</ecNumber>
    </recommendedName>
    <alternativeName>
        <fullName evidence="9">ATP:glycerol 3-phosphotransferase</fullName>
    </alternativeName>
</protein>
<feature type="domain" description="Carbohydrate kinase FGGY C-terminal" evidence="12">
    <location>
        <begin position="263"/>
        <end position="451"/>
    </location>
</feature>
<dbReference type="GO" id="GO:0006072">
    <property type="term" value="P:glycerol-3-phosphate metabolic process"/>
    <property type="evidence" value="ECO:0007669"/>
    <property type="project" value="InterPro"/>
</dbReference>
<dbReference type="PIRSF" id="PIRSF000538">
    <property type="entry name" value="GlpK"/>
    <property type="match status" value="1"/>
</dbReference>
<dbReference type="GO" id="GO:0019563">
    <property type="term" value="P:glycerol catabolic process"/>
    <property type="evidence" value="ECO:0007669"/>
    <property type="project" value="TreeGrafter"/>
</dbReference>
<keyword evidence="5" id="KW-0547">Nucleotide-binding</keyword>
<comment type="pathway">
    <text evidence="1">Polyol metabolism; glycerol degradation via glycerol kinase pathway; sn-glycerol 3-phosphate from glycerol: step 1/1.</text>
</comment>
<evidence type="ECO:0000259" key="11">
    <source>
        <dbReference type="Pfam" id="PF00370"/>
    </source>
</evidence>
<keyword evidence="6 13" id="KW-0418">Kinase</keyword>
<accession>A0A3B1DNZ8</accession>
<evidence type="ECO:0000256" key="4">
    <source>
        <dbReference type="ARBA" id="ARBA00022679"/>
    </source>
</evidence>
<keyword evidence="7" id="KW-0319">Glycerol metabolism</keyword>
<dbReference type="Pfam" id="PF02782">
    <property type="entry name" value="FGGY_C"/>
    <property type="match status" value="1"/>
</dbReference>
<dbReference type="Gene3D" id="3.30.420.40">
    <property type="match status" value="2"/>
</dbReference>
<comment type="catalytic activity">
    <reaction evidence="10">
        <text>glycerol + ATP = sn-glycerol 3-phosphate + ADP + H(+)</text>
        <dbReference type="Rhea" id="RHEA:21644"/>
        <dbReference type="ChEBI" id="CHEBI:15378"/>
        <dbReference type="ChEBI" id="CHEBI:17754"/>
        <dbReference type="ChEBI" id="CHEBI:30616"/>
        <dbReference type="ChEBI" id="CHEBI:57597"/>
        <dbReference type="ChEBI" id="CHEBI:456216"/>
        <dbReference type="EC" id="2.7.1.30"/>
    </reaction>
</comment>
<dbReference type="CDD" id="cd07769">
    <property type="entry name" value="ASKHA_NBD_FGGY_GK"/>
    <property type="match status" value="1"/>
</dbReference>
<dbReference type="FunFam" id="3.30.420.40:FF:000007">
    <property type="entry name" value="Glycerol kinase"/>
    <property type="match status" value="1"/>
</dbReference>
<evidence type="ECO:0000256" key="7">
    <source>
        <dbReference type="ARBA" id="ARBA00022798"/>
    </source>
</evidence>
<dbReference type="InterPro" id="IPR018484">
    <property type="entry name" value="FGGY_N"/>
</dbReference>
<evidence type="ECO:0000256" key="6">
    <source>
        <dbReference type="ARBA" id="ARBA00022777"/>
    </source>
</evidence>
<dbReference type="EC" id="2.7.1.30" evidence="3"/>
<keyword evidence="8" id="KW-0067">ATP-binding</keyword>
<evidence type="ECO:0000256" key="5">
    <source>
        <dbReference type="ARBA" id="ARBA00022741"/>
    </source>
</evidence>
<dbReference type="SUPFAM" id="SSF53067">
    <property type="entry name" value="Actin-like ATPase domain"/>
    <property type="match status" value="2"/>
</dbReference>
<evidence type="ECO:0000256" key="10">
    <source>
        <dbReference type="ARBA" id="ARBA00052101"/>
    </source>
</evidence>
<dbReference type="HAMAP" id="MF_00186">
    <property type="entry name" value="Glycerol_kin"/>
    <property type="match status" value="1"/>
</dbReference>
<dbReference type="FunFam" id="3.30.420.40:FF:000008">
    <property type="entry name" value="Glycerol kinase"/>
    <property type="match status" value="1"/>
</dbReference>
<dbReference type="PROSITE" id="PS00445">
    <property type="entry name" value="FGGY_KINASES_2"/>
    <property type="match status" value="1"/>
</dbReference>
<organism evidence="13">
    <name type="scientific">hydrothermal vent metagenome</name>
    <dbReference type="NCBI Taxonomy" id="652676"/>
    <lineage>
        <taxon>unclassified sequences</taxon>
        <taxon>metagenomes</taxon>
        <taxon>ecological metagenomes</taxon>
    </lineage>
</organism>
<feature type="domain" description="Carbohydrate kinase FGGY N-terminal" evidence="11">
    <location>
        <begin position="5"/>
        <end position="253"/>
    </location>
</feature>
<evidence type="ECO:0000256" key="3">
    <source>
        <dbReference type="ARBA" id="ARBA00012099"/>
    </source>
</evidence>
<dbReference type="GO" id="GO:0005524">
    <property type="term" value="F:ATP binding"/>
    <property type="evidence" value="ECO:0007669"/>
    <property type="project" value="UniProtKB-KW"/>
</dbReference>
<evidence type="ECO:0000256" key="9">
    <source>
        <dbReference type="ARBA" id="ARBA00043149"/>
    </source>
</evidence>
<dbReference type="InterPro" id="IPR018483">
    <property type="entry name" value="Carb_kinase_FGGY_CS"/>
</dbReference>
<name>A0A3B1DNZ8_9ZZZZ</name>
<dbReference type="InterPro" id="IPR005999">
    <property type="entry name" value="Glycerol_kin"/>
</dbReference>
<dbReference type="NCBIfam" id="NF000756">
    <property type="entry name" value="PRK00047.1"/>
    <property type="match status" value="1"/>
</dbReference>
<gene>
    <name evidence="13" type="ORF">MNBD_UNCLBAC01-1242</name>
</gene>
<dbReference type="PANTHER" id="PTHR10196:SF69">
    <property type="entry name" value="GLYCEROL KINASE"/>
    <property type="match status" value="1"/>
</dbReference>
<dbReference type="AlphaFoldDB" id="A0A3B1DNZ8"/>
<proteinExistence type="inferred from homology"/>
<dbReference type="InterPro" id="IPR018485">
    <property type="entry name" value="FGGY_C"/>
</dbReference>
<dbReference type="InterPro" id="IPR000577">
    <property type="entry name" value="Carb_kinase_FGGY"/>
</dbReference>
<reference evidence="13" key="1">
    <citation type="submission" date="2018-06" db="EMBL/GenBank/DDBJ databases">
        <authorList>
            <person name="Zhirakovskaya E."/>
        </authorList>
    </citation>
    <scope>NUCLEOTIDE SEQUENCE</scope>
</reference>
<dbReference type="GO" id="GO:0005829">
    <property type="term" value="C:cytosol"/>
    <property type="evidence" value="ECO:0007669"/>
    <property type="project" value="UniProtKB-ARBA"/>
</dbReference>
<dbReference type="EMBL" id="UOGJ01000107">
    <property type="protein sequence ID" value="VAX36690.1"/>
    <property type="molecule type" value="Genomic_DNA"/>
</dbReference>
<dbReference type="Pfam" id="PF00370">
    <property type="entry name" value="FGGY_N"/>
    <property type="match status" value="1"/>
</dbReference>
<dbReference type="GO" id="GO:0004370">
    <property type="term" value="F:glycerol kinase activity"/>
    <property type="evidence" value="ECO:0007669"/>
    <property type="project" value="UniProtKB-EC"/>
</dbReference>
<evidence type="ECO:0000256" key="8">
    <source>
        <dbReference type="ARBA" id="ARBA00022840"/>
    </source>
</evidence>
<evidence type="ECO:0000256" key="2">
    <source>
        <dbReference type="ARBA" id="ARBA00009156"/>
    </source>
</evidence>
<keyword evidence="4 13" id="KW-0808">Transferase</keyword>
<evidence type="ECO:0000259" key="12">
    <source>
        <dbReference type="Pfam" id="PF02782"/>
    </source>
</evidence>
<sequence length="496" mass="54899">MRKGYILALDQGTTGSRAFLFDEKGGVVGSSYREFTQYFPKPGWVEHDAEEIWQSCVAVIKNVLRKTKIHVIDISAIGITNQRETTVLWDRKTSKPVAKAIVWQCRRTAGICGDLKKEKLEGLFRRKTGLVLDPYFSGTKIKWYLDNIKSLRKQCDKGDICFGTIDSWLIWKLTGGTSHVTDFTNASRTLVFNIKTLKWDQELLKVLDIPKAILPEVKPSGSIFGYTVKNQTGLTEGIPIASVLGDQQAALYGQGCYESGTVKNTYGTGCFLVLNTGKKLIFSKKGLLSTIACDDQGRPVYALEGSIFIAGAVIQWLRDQLGIIKKASDTEGFIKGVKDTHGVYFVPAFTGLGAPYWDSHTRGVISGLTRGANKKHIVRAALESIAYQTKDVFDVMQEESPFKIKKMKVDGGACQNDFLMQFQADMLGCAVVRPKAIESTAQGAAYLAGVTMGIWKGKKDLDRLRKVGKVFKPAISSQKRKNLYKGWTQAVDQARG</sequence>
<dbReference type="InterPro" id="IPR043129">
    <property type="entry name" value="ATPase_NBD"/>
</dbReference>
<dbReference type="PANTHER" id="PTHR10196">
    <property type="entry name" value="SUGAR KINASE"/>
    <property type="match status" value="1"/>
</dbReference>
<evidence type="ECO:0000313" key="13">
    <source>
        <dbReference type="EMBL" id="VAX36690.1"/>
    </source>
</evidence>